<keyword evidence="8 9" id="KW-0624">Polysaccharide degradation</keyword>
<dbReference type="EMBL" id="KV423961">
    <property type="protein sequence ID" value="KZT57578.1"/>
    <property type="molecule type" value="Genomic_DNA"/>
</dbReference>
<reference evidence="12 13" key="1">
    <citation type="journal article" date="2016" name="Mol. Biol. Evol.">
        <title>Comparative Genomics of Early-Diverging Mushroom-Forming Fungi Provides Insights into the Origins of Lignocellulose Decay Capabilities.</title>
        <authorList>
            <person name="Nagy L.G."/>
            <person name="Riley R."/>
            <person name="Tritt A."/>
            <person name="Adam C."/>
            <person name="Daum C."/>
            <person name="Floudas D."/>
            <person name="Sun H."/>
            <person name="Yadav J.S."/>
            <person name="Pangilinan J."/>
            <person name="Larsson K.H."/>
            <person name="Matsuura K."/>
            <person name="Barry K."/>
            <person name="Labutti K."/>
            <person name="Kuo R."/>
            <person name="Ohm R.A."/>
            <person name="Bhattacharya S.S."/>
            <person name="Shirouzu T."/>
            <person name="Yoshinaga Y."/>
            <person name="Martin F.M."/>
            <person name="Grigoriev I.V."/>
            <person name="Hibbett D.S."/>
        </authorList>
    </citation>
    <scope>NUCLEOTIDE SEQUENCE [LARGE SCALE GENOMIC DNA]</scope>
    <source>
        <strain evidence="12 13">HHB12733</strain>
    </source>
</reference>
<dbReference type="GO" id="GO:0045493">
    <property type="term" value="P:xylan catabolic process"/>
    <property type="evidence" value="ECO:0007669"/>
    <property type="project" value="UniProtKB-KW"/>
</dbReference>
<dbReference type="SMART" id="SM00633">
    <property type="entry name" value="Glyco_10"/>
    <property type="match status" value="1"/>
</dbReference>
<keyword evidence="4 10" id="KW-0732">Signal</keyword>
<dbReference type="PANTHER" id="PTHR31490">
    <property type="entry name" value="GLYCOSYL HYDROLASE"/>
    <property type="match status" value="1"/>
</dbReference>
<dbReference type="InterPro" id="IPR017853">
    <property type="entry name" value="GH"/>
</dbReference>
<dbReference type="InterPro" id="IPR001000">
    <property type="entry name" value="GH10_dom"/>
</dbReference>
<dbReference type="AlphaFoldDB" id="A0A165G492"/>
<keyword evidence="7 9" id="KW-0326">Glycosidase</keyword>
<evidence type="ECO:0000256" key="5">
    <source>
        <dbReference type="ARBA" id="ARBA00022801"/>
    </source>
</evidence>
<protein>
    <recommendedName>
        <fullName evidence="9">Beta-xylanase</fullName>
        <ecNumber evidence="9">3.2.1.8</ecNumber>
    </recommendedName>
</protein>
<dbReference type="InParanoid" id="A0A165G492"/>
<evidence type="ECO:0000259" key="11">
    <source>
        <dbReference type="PROSITE" id="PS51760"/>
    </source>
</evidence>
<keyword evidence="5 9" id="KW-0378">Hydrolase</keyword>
<evidence type="ECO:0000256" key="4">
    <source>
        <dbReference type="ARBA" id="ARBA00022729"/>
    </source>
</evidence>
<evidence type="ECO:0000256" key="9">
    <source>
        <dbReference type="RuleBase" id="RU361174"/>
    </source>
</evidence>
<evidence type="ECO:0000256" key="10">
    <source>
        <dbReference type="SAM" id="SignalP"/>
    </source>
</evidence>
<dbReference type="InterPro" id="IPR044846">
    <property type="entry name" value="GH10"/>
</dbReference>
<feature type="domain" description="GH10" evidence="11">
    <location>
        <begin position="45"/>
        <end position="379"/>
    </location>
</feature>
<dbReference type="SUPFAM" id="SSF51445">
    <property type="entry name" value="(Trans)glycosidases"/>
    <property type="match status" value="1"/>
</dbReference>
<evidence type="ECO:0000256" key="1">
    <source>
        <dbReference type="ARBA" id="ARBA00000681"/>
    </source>
</evidence>
<dbReference type="EC" id="3.2.1.8" evidence="9"/>
<sequence>MYGLLALLTLPAALAQTIPNVSLLIDNPAVYNGKATIRSILPWVSVRKGSLFHFGSTHDIFAPAAEADWTSDKFWNVWNHIVAENGCKWYDTEPQPFVHNLTDCKGVQQYATDHGATFRGHNTFWHSQTPSWLPGNVSASELVNKVIPNHVQTEISGLGWDVTSWDVTNELIGDSTTMGMDAWECVQSADRWPTVTVDGGSTPLVTDLSFAYAAWSTALKYDPGKLVYNDYSTGATNNSKTECVFKLIASLNEQAGVPYSRMGVGFQSHVGASPGQFVPKDQLETTFKRLADLGVDALITEMDMWIPTNTTAALRYQAAIWGDYIDACLYSSNCHEFINWDNRDDTSWITPGPGHGVAMPTLFDANGNPKPVYYEVLARFERYAAWKPEMCATAMGVAHCTVPRD</sequence>
<name>A0A165G492_9BASI</name>
<evidence type="ECO:0000256" key="3">
    <source>
        <dbReference type="ARBA" id="ARBA00022651"/>
    </source>
</evidence>
<feature type="signal peptide" evidence="10">
    <location>
        <begin position="1"/>
        <end position="15"/>
    </location>
</feature>
<dbReference type="STRING" id="1353952.A0A165G492"/>
<comment type="catalytic activity">
    <reaction evidence="1 9">
        <text>Endohydrolysis of (1-&gt;4)-beta-D-xylosidic linkages in xylans.</text>
        <dbReference type="EC" id="3.2.1.8"/>
    </reaction>
</comment>
<evidence type="ECO:0000256" key="2">
    <source>
        <dbReference type="ARBA" id="ARBA00007495"/>
    </source>
</evidence>
<dbReference type="Gene3D" id="3.20.20.80">
    <property type="entry name" value="Glycosidases"/>
    <property type="match status" value="1"/>
</dbReference>
<dbReference type="GO" id="GO:0031176">
    <property type="term" value="F:endo-1,4-beta-xylanase activity"/>
    <property type="evidence" value="ECO:0007669"/>
    <property type="project" value="UniProtKB-EC"/>
</dbReference>
<dbReference type="PROSITE" id="PS51760">
    <property type="entry name" value="GH10_2"/>
    <property type="match status" value="1"/>
</dbReference>
<gene>
    <name evidence="12" type="ORF">CALCODRAFT_483038</name>
</gene>
<accession>A0A165G492</accession>
<dbReference type="Proteomes" id="UP000076842">
    <property type="component" value="Unassembled WGS sequence"/>
</dbReference>
<keyword evidence="13" id="KW-1185">Reference proteome</keyword>
<evidence type="ECO:0000256" key="6">
    <source>
        <dbReference type="ARBA" id="ARBA00023277"/>
    </source>
</evidence>
<dbReference type="PANTHER" id="PTHR31490:SF88">
    <property type="entry name" value="BETA-XYLANASE"/>
    <property type="match status" value="1"/>
</dbReference>
<dbReference type="Pfam" id="PF00331">
    <property type="entry name" value="Glyco_hydro_10"/>
    <property type="match status" value="1"/>
</dbReference>
<dbReference type="OrthoDB" id="3055998at2759"/>
<evidence type="ECO:0000256" key="8">
    <source>
        <dbReference type="ARBA" id="ARBA00023326"/>
    </source>
</evidence>
<evidence type="ECO:0000256" key="7">
    <source>
        <dbReference type="ARBA" id="ARBA00023295"/>
    </source>
</evidence>
<keyword evidence="3" id="KW-0858">Xylan degradation</keyword>
<dbReference type="PRINTS" id="PR00134">
    <property type="entry name" value="GLHYDRLASE10"/>
</dbReference>
<proteinExistence type="inferred from homology"/>
<evidence type="ECO:0000313" key="13">
    <source>
        <dbReference type="Proteomes" id="UP000076842"/>
    </source>
</evidence>
<feature type="chain" id="PRO_5012000492" description="Beta-xylanase" evidence="10">
    <location>
        <begin position="16"/>
        <end position="405"/>
    </location>
</feature>
<keyword evidence="6 9" id="KW-0119">Carbohydrate metabolism</keyword>
<comment type="similarity">
    <text evidence="2 9">Belongs to the glycosyl hydrolase 10 (cellulase F) family.</text>
</comment>
<organism evidence="12 13">
    <name type="scientific">Calocera cornea HHB12733</name>
    <dbReference type="NCBI Taxonomy" id="1353952"/>
    <lineage>
        <taxon>Eukaryota</taxon>
        <taxon>Fungi</taxon>
        <taxon>Dikarya</taxon>
        <taxon>Basidiomycota</taxon>
        <taxon>Agaricomycotina</taxon>
        <taxon>Dacrymycetes</taxon>
        <taxon>Dacrymycetales</taxon>
        <taxon>Dacrymycetaceae</taxon>
        <taxon>Calocera</taxon>
    </lineage>
</organism>
<evidence type="ECO:0000313" key="12">
    <source>
        <dbReference type="EMBL" id="KZT57578.1"/>
    </source>
</evidence>